<evidence type="ECO:0008006" key="3">
    <source>
        <dbReference type="Google" id="ProtNLM"/>
    </source>
</evidence>
<organism evidence="1 2">
    <name type="scientific">Noviherbaspirillum aridicola</name>
    <dbReference type="NCBI Taxonomy" id="2849687"/>
    <lineage>
        <taxon>Bacteria</taxon>
        <taxon>Pseudomonadati</taxon>
        <taxon>Pseudomonadota</taxon>
        <taxon>Betaproteobacteria</taxon>
        <taxon>Burkholderiales</taxon>
        <taxon>Oxalobacteraceae</taxon>
        <taxon>Noviherbaspirillum</taxon>
    </lineage>
</organism>
<dbReference type="EMBL" id="BPMK01000022">
    <property type="protein sequence ID" value="GIZ53926.1"/>
    <property type="molecule type" value="Genomic_DNA"/>
</dbReference>
<accession>A0ABQ4Q9M6</accession>
<protein>
    <recommendedName>
        <fullName evidence="3">Response regulator receiver domain-containing protein</fullName>
    </recommendedName>
</protein>
<dbReference type="Proteomes" id="UP000887222">
    <property type="component" value="Unassembled WGS sequence"/>
</dbReference>
<proteinExistence type="predicted"/>
<dbReference type="Gene3D" id="3.40.50.2300">
    <property type="match status" value="1"/>
</dbReference>
<keyword evidence="2" id="KW-1185">Reference proteome</keyword>
<sequence length="133" mass="14206">MPGPFSVAVLDSDAYLGDALCAMLRDSGVAPVVFYEAAAFLEAHRNGAFDAYVLDATADWPAPGDLERVVAAIRARDGGAVPVFILGRHAAPERAEGLAEVLMRHRVRYVLRPARVSYIATQVGEELARRAGG</sequence>
<evidence type="ECO:0000313" key="1">
    <source>
        <dbReference type="EMBL" id="GIZ53926.1"/>
    </source>
</evidence>
<comment type="caution">
    <text evidence="1">The sequence shown here is derived from an EMBL/GenBank/DDBJ whole genome shotgun (WGS) entry which is preliminary data.</text>
</comment>
<dbReference type="SUPFAM" id="SSF52172">
    <property type="entry name" value="CheY-like"/>
    <property type="match status" value="1"/>
</dbReference>
<evidence type="ECO:0000313" key="2">
    <source>
        <dbReference type="Proteomes" id="UP000887222"/>
    </source>
</evidence>
<reference evidence="1 2" key="1">
    <citation type="journal article" date="2022" name="Int. J. Syst. Evol. Microbiol.">
        <title>Noviherbaspirillum aridicola sp. nov., isolated from an arid soil in Pakistan.</title>
        <authorList>
            <person name="Khan I.U."/>
            <person name="Saqib M."/>
            <person name="Amin A."/>
            <person name="Hussain F."/>
            <person name="Li L."/>
            <person name="Liu Y.H."/>
            <person name="Fang B.Z."/>
            <person name="Ahmed I."/>
            <person name="Li W.J."/>
        </authorList>
    </citation>
    <scope>NUCLEOTIDE SEQUENCE [LARGE SCALE GENOMIC DNA]</scope>
    <source>
        <strain evidence="1 2">NCCP-691</strain>
    </source>
</reference>
<dbReference type="InterPro" id="IPR011006">
    <property type="entry name" value="CheY-like_superfamily"/>
</dbReference>
<name>A0ABQ4Q9M6_9BURK</name>
<gene>
    <name evidence="1" type="ORF">NCCP691_39400</name>
</gene>